<protein>
    <submittedName>
        <fullName evidence="3">Cytochrome P450</fullName>
    </submittedName>
</protein>
<evidence type="ECO:0000256" key="1">
    <source>
        <dbReference type="SAM" id="Phobius"/>
    </source>
</evidence>
<dbReference type="Proteomes" id="UP000887563">
    <property type="component" value="Unplaced"/>
</dbReference>
<dbReference type="AlphaFoldDB" id="A0A914NYW2"/>
<feature type="transmembrane region" description="Helical" evidence="1">
    <location>
        <begin position="6"/>
        <end position="24"/>
    </location>
</feature>
<reference evidence="3" key="1">
    <citation type="submission" date="2022-11" db="UniProtKB">
        <authorList>
            <consortium name="WormBaseParasite"/>
        </authorList>
    </citation>
    <scope>IDENTIFICATION</scope>
</reference>
<proteinExistence type="predicted"/>
<evidence type="ECO:0000313" key="3">
    <source>
        <dbReference type="WBParaSite" id="Minc3s09389g43163"/>
    </source>
</evidence>
<keyword evidence="2" id="KW-1185">Reference proteome</keyword>
<dbReference type="WBParaSite" id="Minc3s09389g43163">
    <property type="protein sequence ID" value="Minc3s09389g43163"/>
    <property type="gene ID" value="Minc3s09389g43163"/>
</dbReference>
<keyword evidence="1" id="KW-0812">Transmembrane</keyword>
<name>A0A914NYW2_MELIC</name>
<organism evidence="2 3">
    <name type="scientific">Meloidogyne incognita</name>
    <name type="common">Southern root-knot nematode worm</name>
    <name type="synonym">Oxyuris incognita</name>
    <dbReference type="NCBI Taxonomy" id="6306"/>
    <lineage>
        <taxon>Eukaryota</taxon>
        <taxon>Metazoa</taxon>
        <taxon>Ecdysozoa</taxon>
        <taxon>Nematoda</taxon>
        <taxon>Chromadorea</taxon>
        <taxon>Rhabditida</taxon>
        <taxon>Tylenchina</taxon>
        <taxon>Tylenchomorpha</taxon>
        <taxon>Tylenchoidea</taxon>
        <taxon>Meloidogynidae</taxon>
        <taxon>Meloidogyninae</taxon>
        <taxon>Meloidogyne</taxon>
        <taxon>Meloidogyne incognita group</taxon>
    </lineage>
</organism>
<keyword evidence="1" id="KW-1133">Transmembrane helix</keyword>
<accession>A0A914NYW2</accession>
<keyword evidence="1" id="KW-0472">Membrane</keyword>
<evidence type="ECO:0000313" key="2">
    <source>
        <dbReference type="Proteomes" id="UP000887563"/>
    </source>
</evidence>
<sequence>MSFLGILIVTIIFSWFFVWFLRKYERVKCLIDKIQGPTALPIIGNLHQFRLNPDALLRGQIFDKINYHMTS</sequence>